<evidence type="ECO:0000256" key="2">
    <source>
        <dbReference type="SAM" id="SignalP"/>
    </source>
</evidence>
<accession>A0ABV1VB95</accession>
<keyword evidence="4" id="KW-1185">Reference proteome</keyword>
<dbReference type="Proteomes" id="UP001490330">
    <property type="component" value="Unassembled WGS sequence"/>
</dbReference>
<proteinExistence type="predicted"/>
<name>A0ABV1VB95_9ACTN</name>
<evidence type="ECO:0000313" key="4">
    <source>
        <dbReference type="Proteomes" id="UP001490330"/>
    </source>
</evidence>
<keyword evidence="2" id="KW-0732">Signal</keyword>
<comment type="caution">
    <text evidence="3">The sequence shown here is derived from an EMBL/GenBank/DDBJ whole genome shotgun (WGS) entry which is preliminary data.</text>
</comment>
<feature type="signal peptide" evidence="2">
    <location>
        <begin position="1"/>
        <end position="20"/>
    </location>
</feature>
<organism evidence="3 4">
    <name type="scientific">Streptomyces flaveolus</name>
    <dbReference type="NCBI Taxonomy" id="67297"/>
    <lineage>
        <taxon>Bacteria</taxon>
        <taxon>Bacillati</taxon>
        <taxon>Actinomycetota</taxon>
        <taxon>Actinomycetes</taxon>
        <taxon>Kitasatosporales</taxon>
        <taxon>Streptomycetaceae</taxon>
        <taxon>Streptomyces</taxon>
    </lineage>
</organism>
<dbReference type="EMBL" id="JBEPCV010000005">
    <property type="protein sequence ID" value="MER6903762.1"/>
    <property type="molecule type" value="Genomic_DNA"/>
</dbReference>
<evidence type="ECO:0000256" key="1">
    <source>
        <dbReference type="SAM" id="MobiDB-lite"/>
    </source>
</evidence>
<evidence type="ECO:0008006" key="5">
    <source>
        <dbReference type="Google" id="ProtNLM"/>
    </source>
</evidence>
<reference evidence="3 4" key="1">
    <citation type="submission" date="2024-06" db="EMBL/GenBank/DDBJ databases">
        <title>The Natural Products Discovery Center: Release of the First 8490 Sequenced Strains for Exploring Actinobacteria Biosynthetic Diversity.</title>
        <authorList>
            <person name="Kalkreuter E."/>
            <person name="Kautsar S.A."/>
            <person name="Yang D."/>
            <person name="Bader C.D."/>
            <person name="Teijaro C.N."/>
            <person name="Fluegel L."/>
            <person name="Davis C.M."/>
            <person name="Simpson J.R."/>
            <person name="Lauterbach L."/>
            <person name="Steele A.D."/>
            <person name="Gui C."/>
            <person name="Meng S."/>
            <person name="Li G."/>
            <person name="Viehrig K."/>
            <person name="Ye F."/>
            <person name="Su P."/>
            <person name="Kiefer A.F."/>
            <person name="Nichols A."/>
            <person name="Cepeda A.J."/>
            <person name="Yan W."/>
            <person name="Fan B."/>
            <person name="Jiang Y."/>
            <person name="Adhikari A."/>
            <person name="Zheng C.-J."/>
            <person name="Schuster L."/>
            <person name="Cowan T.M."/>
            <person name="Smanski M.J."/>
            <person name="Chevrette M.G."/>
            <person name="De Carvalho L.P.S."/>
            <person name="Shen B."/>
        </authorList>
    </citation>
    <scope>NUCLEOTIDE SEQUENCE [LARGE SCALE GENOMIC DNA]</scope>
    <source>
        <strain evidence="3 4">NPDC000632</strain>
    </source>
</reference>
<evidence type="ECO:0000313" key="3">
    <source>
        <dbReference type="EMBL" id="MER6903762.1"/>
    </source>
</evidence>
<feature type="chain" id="PRO_5047340005" description="Lipoprotein" evidence="2">
    <location>
        <begin position="21"/>
        <end position="231"/>
    </location>
</feature>
<dbReference type="PROSITE" id="PS51257">
    <property type="entry name" value="PROKAR_LIPOPROTEIN"/>
    <property type="match status" value="1"/>
</dbReference>
<gene>
    <name evidence="3" type="ORF">ABT322_08230</name>
</gene>
<feature type="region of interest" description="Disordered" evidence="1">
    <location>
        <begin position="146"/>
        <end position="169"/>
    </location>
</feature>
<protein>
    <recommendedName>
        <fullName evidence="5">Lipoprotein</fullName>
    </recommendedName>
</protein>
<sequence>MFHKTLWGACATLVVLAASACSSEHRATSPEEVRTLAGGPEAVAAREQAERNLRATAEAYAEHTPLALGLVVVHDECLGGRARRWLDPDGAERYKIRCSMRVTAYYGAAPERIVSVLDGILAAGDRTGSGIAFTHDVDGPLVDQYRGGGNQEPEVPELSAPGQSLSWDPVRDDRPHLVVKEPENCPAGEPPLTRCVRQPESGTVATVRRRYGMVFKLALTAPNYYQILKER</sequence>
<dbReference type="RefSeq" id="WP_350726248.1">
    <property type="nucleotide sequence ID" value="NZ_JBEPCO010000090.1"/>
</dbReference>